<organism evidence="7 8">
    <name type="scientific">Cryphonectria parasitica (strain ATCC 38755 / EP155)</name>
    <dbReference type="NCBI Taxonomy" id="660469"/>
    <lineage>
        <taxon>Eukaryota</taxon>
        <taxon>Fungi</taxon>
        <taxon>Dikarya</taxon>
        <taxon>Ascomycota</taxon>
        <taxon>Pezizomycotina</taxon>
        <taxon>Sordariomycetes</taxon>
        <taxon>Sordariomycetidae</taxon>
        <taxon>Diaporthales</taxon>
        <taxon>Cryphonectriaceae</taxon>
        <taxon>Cryphonectria-Endothia species complex</taxon>
        <taxon>Cryphonectria</taxon>
    </lineage>
</organism>
<dbReference type="Pfam" id="PF01544">
    <property type="entry name" value="CorA"/>
    <property type="match status" value="1"/>
</dbReference>
<feature type="compositionally biased region" description="Polar residues" evidence="5">
    <location>
        <begin position="1"/>
        <end position="11"/>
    </location>
</feature>
<protein>
    <submittedName>
        <fullName evidence="7">Uncharacterized protein</fullName>
    </submittedName>
</protein>
<accession>A0A9P4Y4Q0</accession>
<evidence type="ECO:0000313" key="8">
    <source>
        <dbReference type="Proteomes" id="UP000803844"/>
    </source>
</evidence>
<name>A0A9P4Y4Q0_CRYP1</name>
<feature type="transmembrane region" description="Helical" evidence="6">
    <location>
        <begin position="416"/>
        <end position="439"/>
    </location>
</feature>
<dbReference type="EMBL" id="MU032347">
    <property type="protein sequence ID" value="KAF3766481.1"/>
    <property type="molecule type" value="Genomic_DNA"/>
</dbReference>
<evidence type="ECO:0000256" key="1">
    <source>
        <dbReference type="ARBA" id="ARBA00004141"/>
    </source>
</evidence>
<keyword evidence="8" id="KW-1185">Reference proteome</keyword>
<feature type="transmembrane region" description="Helical" evidence="6">
    <location>
        <begin position="391"/>
        <end position="410"/>
    </location>
</feature>
<dbReference type="OrthoDB" id="3561681at2759"/>
<dbReference type="GeneID" id="63840553"/>
<keyword evidence="3 6" id="KW-1133">Transmembrane helix</keyword>
<gene>
    <name evidence="7" type="ORF">M406DRAFT_356355</name>
</gene>
<dbReference type="RefSeq" id="XP_040777442.1">
    <property type="nucleotide sequence ID" value="XM_040923424.1"/>
</dbReference>
<proteinExistence type="predicted"/>
<evidence type="ECO:0000256" key="2">
    <source>
        <dbReference type="ARBA" id="ARBA00022692"/>
    </source>
</evidence>
<feature type="compositionally biased region" description="Basic and acidic residues" evidence="5">
    <location>
        <begin position="12"/>
        <end position="21"/>
    </location>
</feature>
<evidence type="ECO:0000256" key="5">
    <source>
        <dbReference type="SAM" id="MobiDB-lite"/>
    </source>
</evidence>
<dbReference type="SUPFAM" id="SSF144083">
    <property type="entry name" value="Magnesium transport protein CorA, transmembrane region"/>
    <property type="match status" value="1"/>
</dbReference>
<sequence length="466" mass="53179">MDWLSRSNQFETGDKTDIGFHPEQPCRIRIIEIQEDNDGNVDINPSTIESQDGYVAWAQQIGPSLRMEHRPTFCLVMHQRLRGPHDTLKATALPYDDQTFTKVCTELCQHRSLAGVIARDSTAVLNIRHVNWDFGASSCPSVVYHCKSDTESLPRDEDIVLSATCFTNKPVILAVAYGCTDDVLEDIEAWLERIKTSVFHRLVLPMLFAELERKRLLDAMEYKSTDLDQKILDLKNQLKNERTVSRSLLARNNEKRTEIKLTERDAEAVELWRSISQLKNGIQTLLALLESMNSHLKDSSKMRSNNDPHGAEVYPHEKESEMHIESRLDEMIAEINSKLRHCQGLLDGMALAMQMERDYYTRQDSRASYSLARASSRDGSTMKIISRLGMYFLPPTFLAGLFSMSFFNWIPSNSQIIVSPWIALYAGLAALFTIFTWVYSKRMDIVAEIENEKTLRDVDSDGGEIV</sequence>
<evidence type="ECO:0000256" key="4">
    <source>
        <dbReference type="ARBA" id="ARBA00023136"/>
    </source>
</evidence>
<feature type="region of interest" description="Disordered" evidence="5">
    <location>
        <begin position="1"/>
        <end position="21"/>
    </location>
</feature>
<dbReference type="Proteomes" id="UP000803844">
    <property type="component" value="Unassembled WGS sequence"/>
</dbReference>
<reference evidence="7" key="1">
    <citation type="journal article" date="2020" name="Phytopathology">
        <title>Genome sequence of the chestnut blight fungus Cryphonectria parasitica EP155: A fundamental resource for an archetypical invasive plant pathogen.</title>
        <authorList>
            <person name="Crouch J.A."/>
            <person name="Dawe A."/>
            <person name="Aerts A."/>
            <person name="Barry K."/>
            <person name="Churchill A.C.L."/>
            <person name="Grimwood J."/>
            <person name="Hillman B."/>
            <person name="Milgroom M.G."/>
            <person name="Pangilinan J."/>
            <person name="Smith M."/>
            <person name="Salamov A."/>
            <person name="Schmutz J."/>
            <person name="Yadav J."/>
            <person name="Grigoriev I.V."/>
            <person name="Nuss D."/>
        </authorList>
    </citation>
    <scope>NUCLEOTIDE SEQUENCE</scope>
    <source>
        <strain evidence="7">EP155</strain>
    </source>
</reference>
<evidence type="ECO:0000313" key="7">
    <source>
        <dbReference type="EMBL" id="KAF3766481.1"/>
    </source>
</evidence>
<dbReference type="InterPro" id="IPR002523">
    <property type="entry name" value="MgTranspt_CorA/ZnTranspt_ZntB"/>
</dbReference>
<evidence type="ECO:0000256" key="6">
    <source>
        <dbReference type="SAM" id="Phobius"/>
    </source>
</evidence>
<feature type="region of interest" description="Disordered" evidence="5">
    <location>
        <begin position="298"/>
        <end position="320"/>
    </location>
</feature>
<keyword evidence="2 6" id="KW-0812">Transmembrane</keyword>
<evidence type="ECO:0000256" key="3">
    <source>
        <dbReference type="ARBA" id="ARBA00022989"/>
    </source>
</evidence>
<comment type="caution">
    <text evidence="7">The sequence shown here is derived from an EMBL/GenBank/DDBJ whole genome shotgun (WGS) entry which is preliminary data.</text>
</comment>
<dbReference type="InterPro" id="IPR045863">
    <property type="entry name" value="CorA_TM1_TM2"/>
</dbReference>
<keyword evidence="4 6" id="KW-0472">Membrane</keyword>
<dbReference type="Gene3D" id="1.20.58.340">
    <property type="entry name" value="Magnesium transport protein CorA, transmembrane region"/>
    <property type="match status" value="1"/>
</dbReference>
<comment type="subcellular location">
    <subcellularLocation>
        <location evidence="1">Membrane</location>
        <topology evidence="1">Multi-pass membrane protein</topology>
    </subcellularLocation>
</comment>
<dbReference type="GO" id="GO:0016020">
    <property type="term" value="C:membrane"/>
    <property type="evidence" value="ECO:0007669"/>
    <property type="project" value="UniProtKB-SubCell"/>
</dbReference>
<dbReference type="AlphaFoldDB" id="A0A9P4Y4Q0"/>
<dbReference type="GO" id="GO:0046873">
    <property type="term" value="F:metal ion transmembrane transporter activity"/>
    <property type="evidence" value="ECO:0007669"/>
    <property type="project" value="InterPro"/>
</dbReference>